<keyword evidence="5 9" id="KW-0378">Hydrolase</keyword>
<keyword evidence="4 9" id="KW-0255">Endonuclease</keyword>
<dbReference type="Pfam" id="PF22505">
    <property type="entry name" value="RNase_J_b_CASP"/>
    <property type="match status" value="1"/>
</dbReference>
<dbReference type="EMBL" id="JBHSEI010000004">
    <property type="protein sequence ID" value="MFC4638082.1"/>
    <property type="molecule type" value="Genomic_DNA"/>
</dbReference>
<evidence type="ECO:0000256" key="6">
    <source>
        <dbReference type="ARBA" id="ARBA00022833"/>
    </source>
</evidence>
<accession>A0ABV9I7P4</accession>
<sequence length="557" mass="61511">MTKATNAAPDQSVTPFLEVMPLGGMGEIGKNITAYRYGDEIMVVDGGLAFPDSYQVGIDLIIPRIDYLQQHAGLIKGWILTHGHEDHIGGLPYILPRLPRVPVYGAPLTLGLVREKLSEFGLKDGDIDLREAEVNDKVQIGTHFHVEFIRMTHSIPDNAGYILTTPVGQILHTGDFKLDEEPSDGKLSDLARIEQAGREGVLLLISDSTNAERPGRTVSEAEVARNLEDLIASCKGRVFMTTFASNVHRIQNVINIAHRQSRRVVMEGRSMLKYAQVAQSLGYMELPEPFLTNDEVGTLQDQQVLYVCTGSQGQPMSVLSRLAFGNHAKIALRRGDSVILSSNPIPGNEEAVNLVINRLYELGVDVYYPPAYRVHASGHGSQEELATVLNLARPKFFLPWHGEPRHQINHAKLAQTLPRPPKRTLIARNGDVVRLGPDEFKVTGTVPAGAVYVDGLGVGDVSDDVLLDRVNMSQEGLIIMTAVLHPTPHVEIVSRGFVRANRELDGQIRKVALEAVETGMREKKRLEDVRDDMYGAVRRFVRKVTGRNPVLIPMIVD</sequence>
<feature type="domain" description="Metallo-beta-lactamase" evidence="10">
    <location>
        <begin position="29"/>
        <end position="227"/>
    </location>
</feature>
<evidence type="ECO:0000256" key="9">
    <source>
        <dbReference type="HAMAP-Rule" id="MF_01491"/>
    </source>
</evidence>
<comment type="function">
    <text evidence="9">An RNase that has 5'-3' exonuclease and possibly endonuclease activity. Involved in maturation of rRNA and in some organisms also mRNA maturation and/or decay.</text>
</comment>
<dbReference type="Pfam" id="PF17770">
    <property type="entry name" value="RNase_J_C"/>
    <property type="match status" value="1"/>
</dbReference>
<evidence type="ECO:0000256" key="2">
    <source>
        <dbReference type="ARBA" id="ARBA00022722"/>
    </source>
</evidence>
<dbReference type="EC" id="3.1.-.-" evidence="9"/>
<dbReference type="Pfam" id="PF07521">
    <property type="entry name" value="RMMBL"/>
    <property type="match status" value="1"/>
</dbReference>
<evidence type="ECO:0000256" key="3">
    <source>
        <dbReference type="ARBA" id="ARBA00022723"/>
    </source>
</evidence>
<evidence type="ECO:0000313" key="12">
    <source>
        <dbReference type="Proteomes" id="UP001595952"/>
    </source>
</evidence>
<dbReference type="InterPro" id="IPR041636">
    <property type="entry name" value="RNase_J_C"/>
</dbReference>
<dbReference type="InterPro" id="IPR055132">
    <property type="entry name" value="RNase_J_b_CASP"/>
</dbReference>
<keyword evidence="2 9" id="KW-0540">Nuclease</keyword>
<comment type="subcellular location">
    <subcellularLocation>
        <location evidence="9">Cytoplasm</location>
    </subcellularLocation>
</comment>
<dbReference type="Proteomes" id="UP001595952">
    <property type="component" value="Unassembled WGS sequence"/>
</dbReference>
<dbReference type="Gene3D" id="3.60.15.10">
    <property type="entry name" value="Ribonuclease Z/Hydroxyacylglutathione hydrolase-like"/>
    <property type="match status" value="1"/>
</dbReference>
<dbReference type="PANTHER" id="PTHR43694">
    <property type="entry name" value="RIBONUCLEASE J"/>
    <property type="match status" value="1"/>
</dbReference>
<dbReference type="PIRSF" id="PIRSF004803">
    <property type="entry name" value="RnjA"/>
    <property type="match status" value="1"/>
</dbReference>
<comment type="similarity">
    <text evidence="9">Belongs to the metallo-beta-lactamase superfamily. RNA-metabolizing metallo-beta-lactamase-like family. Bacterial RNase J subfamily.</text>
</comment>
<evidence type="ECO:0000256" key="4">
    <source>
        <dbReference type="ARBA" id="ARBA00022759"/>
    </source>
</evidence>
<keyword evidence="7 9" id="KW-0269">Exonuclease</keyword>
<evidence type="ECO:0000313" key="11">
    <source>
        <dbReference type="EMBL" id="MFC4638082.1"/>
    </source>
</evidence>
<keyword evidence="12" id="KW-1185">Reference proteome</keyword>
<dbReference type="InterPro" id="IPR001279">
    <property type="entry name" value="Metallo-B-lactamas"/>
</dbReference>
<proteinExistence type="inferred from homology"/>
<keyword evidence="9" id="KW-0698">rRNA processing</keyword>
<comment type="subunit">
    <text evidence="9">Homodimer, may be a subunit of the RNA degradosome.</text>
</comment>
<keyword evidence="3" id="KW-0479">Metal-binding</keyword>
<evidence type="ECO:0000256" key="5">
    <source>
        <dbReference type="ARBA" id="ARBA00022801"/>
    </source>
</evidence>
<dbReference type="InterPro" id="IPR042173">
    <property type="entry name" value="RNase_J_2"/>
</dbReference>
<keyword evidence="8 9" id="KW-0694">RNA-binding</keyword>
<evidence type="ECO:0000256" key="7">
    <source>
        <dbReference type="ARBA" id="ARBA00022839"/>
    </source>
</evidence>
<dbReference type="SUPFAM" id="SSF56281">
    <property type="entry name" value="Metallo-hydrolase/oxidoreductase"/>
    <property type="match status" value="1"/>
</dbReference>
<dbReference type="InterPro" id="IPR004613">
    <property type="entry name" value="RNase_J"/>
</dbReference>
<evidence type="ECO:0000256" key="8">
    <source>
        <dbReference type="ARBA" id="ARBA00022884"/>
    </source>
</evidence>
<evidence type="ECO:0000259" key="10">
    <source>
        <dbReference type="SMART" id="SM00849"/>
    </source>
</evidence>
<keyword evidence="6" id="KW-0862">Zinc</keyword>
<dbReference type="Gene3D" id="3.40.50.10710">
    <property type="entry name" value="Metallo-hydrolase/oxidoreductase"/>
    <property type="match status" value="1"/>
</dbReference>
<dbReference type="PANTHER" id="PTHR43694:SF1">
    <property type="entry name" value="RIBONUCLEASE J"/>
    <property type="match status" value="1"/>
</dbReference>
<dbReference type="RefSeq" id="WP_380061096.1">
    <property type="nucleotide sequence ID" value="NZ_JBHSEI010000004.1"/>
</dbReference>
<organism evidence="11 12">
    <name type="scientific">Deinococcus hohokamensis</name>
    <dbReference type="NCBI Taxonomy" id="309883"/>
    <lineage>
        <taxon>Bacteria</taxon>
        <taxon>Thermotogati</taxon>
        <taxon>Deinococcota</taxon>
        <taxon>Deinococci</taxon>
        <taxon>Deinococcales</taxon>
        <taxon>Deinococcaceae</taxon>
        <taxon>Deinococcus</taxon>
    </lineage>
</organism>
<dbReference type="InterPro" id="IPR030854">
    <property type="entry name" value="RNase_J_bac"/>
</dbReference>
<dbReference type="SMART" id="SM00849">
    <property type="entry name" value="Lactamase_B"/>
    <property type="match status" value="1"/>
</dbReference>
<keyword evidence="1 9" id="KW-0963">Cytoplasm</keyword>
<name>A0ABV9I7P4_9DEIO</name>
<evidence type="ECO:0000256" key="1">
    <source>
        <dbReference type="ARBA" id="ARBA00022490"/>
    </source>
</evidence>
<comment type="caution">
    <text evidence="11">The sequence shown here is derived from an EMBL/GenBank/DDBJ whole genome shotgun (WGS) entry which is preliminary data.</text>
</comment>
<dbReference type="NCBIfam" id="TIGR00649">
    <property type="entry name" value="MG423"/>
    <property type="match status" value="1"/>
</dbReference>
<feature type="binding site" evidence="9">
    <location>
        <begin position="375"/>
        <end position="379"/>
    </location>
    <ligand>
        <name>substrate</name>
    </ligand>
</feature>
<dbReference type="InterPro" id="IPR036866">
    <property type="entry name" value="RibonucZ/Hydroxyglut_hydro"/>
</dbReference>
<dbReference type="Pfam" id="PF00753">
    <property type="entry name" value="Lactamase_B"/>
    <property type="match status" value="1"/>
</dbReference>
<dbReference type="CDD" id="cd07714">
    <property type="entry name" value="RNaseJ_MBL-fold"/>
    <property type="match status" value="1"/>
</dbReference>
<gene>
    <name evidence="9" type="primary">rnj</name>
    <name evidence="11" type="ORF">ACFO0D_06985</name>
</gene>
<dbReference type="InterPro" id="IPR011108">
    <property type="entry name" value="RMMBL"/>
</dbReference>
<dbReference type="HAMAP" id="MF_01491">
    <property type="entry name" value="RNase_J_bact"/>
    <property type="match status" value="1"/>
</dbReference>
<dbReference type="GO" id="GO:0016787">
    <property type="term" value="F:hydrolase activity"/>
    <property type="evidence" value="ECO:0007669"/>
    <property type="project" value="UniProtKB-KW"/>
</dbReference>
<protein>
    <recommendedName>
        <fullName evidence="9">Ribonuclease J</fullName>
        <shortName evidence="9">RNase J</shortName>
        <ecNumber evidence="9">3.1.-.-</ecNumber>
    </recommendedName>
</protein>
<reference evidence="12" key="1">
    <citation type="journal article" date="2019" name="Int. J. Syst. Evol. Microbiol.">
        <title>The Global Catalogue of Microorganisms (GCM) 10K type strain sequencing project: providing services to taxonomists for standard genome sequencing and annotation.</title>
        <authorList>
            <consortium name="The Broad Institute Genomics Platform"/>
            <consortium name="The Broad Institute Genome Sequencing Center for Infectious Disease"/>
            <person name="Wu L."/>
            <person name="Ma J."/>
        </authorList>
    </citation>
    <scope>NUCLEOTIDE SEQUENCE [LARGE SCALE GENOMIC DNA]</scope>
    <source>
        <strain evidence="12">CCUG 55995</strain>
    </source>
</reference>
<dbReference type="Gene3D" id="3.10.20.580">
    <property type="match status" value="1"/>
</dbReference>